<keyword evidence="1" id="KW-0472">Membrane</keyword>
<organism evidence="2">
    <name type="scientific">Psilocybe cubensis</name>
    <name type="common">Psychedelic mushroom</name>
    <name type="synonym">Stropharia cubensis</name>
    <dbReference type="NCBI Taxonomy" id="181762"/>
    <lineage>
        <taxon>Eukaryota</taxon>
        <taxon>Fungi</taxon>
        <taxon>Dikarya</taxon>
        <taxon>Basidiomycota</taxon>
        <taxon>Agaricomycotina</taxon>
        <taxon>Agaricomycetes</taxon>
        <taxon>Agaricomycetidae</taxon>
        <taxon>Agaricales</taxon>
        <taxon>Agaricineae</taxon>
        <taxon>Strophariaceae</taxon>
        <taxon>Psilocybe</taxon>
    </lineage>
</organism>
<dbReference type="EMBL" id="JAFIQS010000003">
    <property type="protein sequence ID" value="KAG5171503.1"/>
    <property type="molecule type" value="Genomic_DNA"/>
</dbReference>
<evidence type="ECO:0000313" key="2">
    <source>
        <dbReference type="EMBL" id="KAG5171503.1"/>
    </source>
</evidence>
<protein>
    <submittedName>
        <fullName evidence="2">Uncharacterized protein</fullName>
    </submittedName>
</protein>
<comment type="caution">
    <text evidence="2">The sequence shown here is derived from an EMBL/GenBank/DDBJ whole genome shotgun (WGS) entry which is preliminary data.</text>
</comment>
<dbReference type="AlphaFoldDB" id="A0A8H7Y2P6"/>
<gene>
    <name evidence="2" type="ORF">JR316_003590</name>
</gene>
<name>A0A8H7Y2P6_PSICU</name>
<sequence length="386" mass="43981">MAAMDIHEVFSHPEVEMMVKMQGTPWLYDYTPKTTSLCIIELYENQAPRIQEDMNHEAFERYCKNQNLCLRLDETNGPILRIIFADSIYVPPPVNFKVPTNKRVDNDKTVLLMHHYLKVPALFFRDQAPSATYLTIGNAMFTRRAATGKPNVIEINSMVIDPRKSLLNIERIVFTQQKAKNISELHRVARDVRFIKDTVGALLEIIDHVINAQKQHRELYGVHNHGLDNSVHDSLALLKSKANSTMREVSSLEGRASLKIDLEYSLENQQDSRTNLKIARLTTGIAAAAQKDSSSMITMAAVTMFFLPGTFVSALFSMVFFDAPGDTRPGNLVVSPQWWIFLAITIPLTILVFLVWIVWKRWRTKALNLDAIQKETEEEKALEPHS</sequence>
<feature type="transmembrane region" description="Helical" evidence="1">
    <location>
        <begin position="338"/>
        <end position="359"/>
    </location>
</feature>
<dbReference type="Gene3D" id="1.20.58.340">
    <property type="entry name" value="Magnesium transport protein CorA, transmembrane region"/>
    <property type="match status" value="1"/>
</dbReference>
<accession>A0A8H7Y2P6</accession>
<keyword evidence="1" id="KW-1133">Transmembrane helix</keyword>
<dbReference type="OrthoDB" id="3055571at2759"/>
<feature type="transmembrane region" description="Helical" evidence="1">
    <location>
        <begin position="297"/>
        <end position="318"/>
    </location>
</feature>
<proteinExistence type="predicted"/>
<keyword evidence="1" id="KW-0812">Transmembrane</keyword>
<evidence type="ECO:0000256" key="1">
    <source>
        <dbReference type="SAM" id="Phobius"/>
    </source>
</evidence>
<reference evidence="2" key="1">
    <citation type="submission" date="2021-02" db="EMBL/GenBank/DDBJ databases">
        <title>Psilocybe cubensis genome.</title>
        <authorList>
            <person name="Mckernan K.J."/>
            <person name="Crawford S."/>
            <person name="Trippe A."/>
            <person name="Kane L.T."/>
            <person name="Mclaughlin S."/>
        </authorList>
    </citation>
    <scope>NUCLEOTIDE SEQUENCE [LARGE SCALE GENOMIC DNA]</scope>
    <source>
        <strain evidence="2">MGC-MH-2018</strain>
    </source>
</reference>